<dbReference type="EMBL" id="BPLR01012353">
    <property type="protein sequence ID" value="GIY53361.1"/>
    <property type="molecule type" value="Genomic_DNA"/>
</dbReference>
<feature type="compositionally biased region" description="Basic and acidic residues" evidence="1">
    <location>
        <begin position="190"/>
        <end position="203"/>
    </location>
</feature>
<accession>A0AAV4U6F5</accession>
<name>A0AAV4U6F5_CAEEX</name>
<dbReference type="Proteomes" id="UP001054945">
    <property type="component" value="Unassembled WGS sequence"/>
</dbReference>
<comment type="caution">
    <text evidence="2">The sequence shown here is derived from an EMBL/GenBank/DDBJ whole genome shotgun (WGS) entry which is preliminary data.</text>
</comment>
<proteinExistence type="predicted"/>
<protein>
    <submittedName>
        <fullName evidence="2">Uncharacterized protein</fullName>
    </submittedName>
</protein>
<feature type="region of interest" description="Disordered" evidence="1">
    <location>
        <begin position="190"/>
        <end position="212"/>
    </location>
</feature>
<keyword evidence="3" id="KW-1185">Reference proteome</keyword>
<evidence type="ECO:0000313" key="2">
    <source>
        <dbReference type="EMBL" id="GIY53361.1"/>
    </source>
</evidence>
<gene>
    <name evidence="2" type="ORF">CEXT_602941</name>
</gene>
<sequence>MHFFYLNRGLNLFNFILREAKSYIRSLNNTTNGRSRQREVYVELFLGISIRITNKKGKVQQTKGTHPNQKMRHLCPPLPPCPYWTDSICVFRDRKAFRHAIVDWRTIPLKFSFCGEGNRMFPGEISLKETFLLFKPWSLNKRKTVFKFYLDKPNPVFDLLTMRQMDATGNGKFIRNYFLAFQSGLQIRKERSSKQRYPSESKDTAPLPPSPGPYLTDSICVFLRTERLSGVQLWTEERFL</sequence>
<reference evidence="2 3" key="1">
    <citation type="submission" date="2021-06" db="EMBL/GenBank/DDBJ databases">
        <title>Caerostris extrusa draft genome.</title>
        <authorList>
            <person name="Kono N."/>
            <person name="Arakawa K."/>
        </authorList>
    </citation>
    <scope>NUCLEOTIDE SEQUENCE [LARGE SCALE GENOMIC DNA]</scope>
</reference>
<dbReference type="AlphaFoldDB" id="A0AAV4U6F5"/>
<evidence type="ECO:0000256" key="1">
    <source>
        <dbReference type="SAM" id="MobiDB-lite"/>
    </source>
</evidence>
<evidence type="ECO:0000313" key="3">
    <source>
        <dbReference type="Proteomes" id="UP001054945"/>
    </source>
</evidence>
<organism evidence="2 3">
    <name type="scientific">Caerostris extrusa</name>
    <name type="common">Bark spider</name>
    <name type="synonym">Caerostris bankana</name>
    <dbReference type="NCBI Taxonomy" id="172846"/>
    <lineage>
        <taxon>Eukaryota</taxon>
        <taxon>Metazoa</taxon>
        <taxon>Ecdysozoa</taxon>
        <taxon>Arthropoda</taxon>
        <taxon>Chelicerata</taxon>
        <taxon>Arachnida</taxon>
        <taxon>Araneae</taxon>
        <taxon>Araneomorphae</taxon>
        <taxon>Entelegynae</taxon>
        <taxon>Araneoidea</taxon>
        <taxon>Araneidae</taxon>
        <taxon>Caerostris</taxon>
    </lineage>
</organism>